<proteinExistence type="predicted"/>
<dbReference type="InterPro" id="IPR036770">
    <property type="entry name" value="Ankyrin_rpt-contain_sf"/>
</dbReference>
<dbReference type="CDD" id="cd00051">
    <property type="entry name" value="EFh"/>
    <property type="match status" value="1"/>
</dbReference>
<feature type="compositionally biased region" description="Polar residues" evidence="2">
    <location>
        <begin position="802"/>
        <end position="815"/>
    </location>
</feature>
<sequence length="1121" mass="119417">MSGAFSSEAHELALRLCRDWDTDGDGFVSIAELEGALTQVCPGVPRRDLQVLSRSVDVNGDGIIHYAEVLRWLRMPPTSSGTKLAFEDIIRSSLLPGAPTAGRGAGPAQPRHMGAIHPEDTVRSGPAQGEDLASGFAETSVQMDAFTHPLLRCCSVAQDPLPSSAGAVVMRLLQPGKQLEGGAELRSGSDGAVEIAVPHLEYAQATGLSGHLVALAKAYRLLLICFLSSEHADKCLRLVPLQTLPLEATVLWSSVALALACLSPVHQRLLSSDGKLDFHCGATGDKADSMRAALTAKVLSAAVGLEIPGDNQGRLSQKKDGYSWVRRDRSPEARFSRLEAFMLTQRAVYSEGFSFPAAAPEEVRFRSVLRMVKETKVFHAPSLDAPACVGEVSSSSPPQLELMTAEHVKPPVQGSTVIEVASAFAALSVRVVAVNAASAYQVGGGASVGGRHALEEAWCLTSSLFQSLNSVESMQCSGVSTPFSQHVPTLGCIVSPSVEIFRESSDAGYGFLKAPTELTGVVSVAMFNRNPGVADSPLDSPEDPAEYLSQTRSKLEAAVLAAVEVLDAQVLVLTDLGCGIFMNDPYIVGGCLGSVLRRHRAKLKNLQKVVLAGASEAFASSCSRAWRGEDPRPSCLEGALCSRCISDPSHASRYSHAGGVVEEGGAGDSVVDAALLMLANYPADPNQSSLPPCRYGSQCRITKAEHLLRFLHPEQLPGGSGGSLNPRPASSARGITTTTRGIVSAEKPGDRPSTAGAKTPGSENFLRAPQGARSTPTITAKGQQQQQQQQVRRQASPLPKGTQLSSSSGSRCNPDQTPVCKYGEACYSQNPNHLAEFSHPWRQPGGESEQQAEERRETQQSHLVLNLAKAGDWEKVRKTLLQQPQLMDLRPANRTCALIHYAAFQLSTSTLDMLLTDFGADPLLQTKDGQTPLEMIKTALKTEVNMSATDRRRAENAMLRLGRSTGAKISDPSSAFAGMTAASGPSATPGSSSPATEAAAKASRTVLTVTACIVDDLNGDYGMMSGFQNGKPTYEKATTHASSQKPLYMFFHQRLATGWCIGLDPTSDSDPLAYIGQTISKEDPCSKAYASTWRVCYSPSVLSAPYWASSTHMTVSKRFRR</sequence>
<evidence type="ECO:0000313" key="4">
    <source>
        <dbReference type="EMBL" id="CAE8666208.1"/>
    </source>
</evidence>
<reference evidence="4" key="1">
    <citation type="submission" date="2021-02" db="EMBL/GenBank/DDBJ databases">
        <authorList>
            <person name="Dougan E. K."/>
            <person name="Rhodes N."/>
            <person name="Thang M."/>
            <person name="Chan C."/>
        </authorList>
    </citation>
    <scope>NUCLEOTIDE SEQUENCE</scope>
</reference>
<keyword evidence="1" id="KW-0106">Calcium</keyword>
<dbReference type="EMBL" id="CAJNNW010020415">
    <property type="protein sequence ID" value="CAE8666208.1"/>
    <property type="molecule type" value="Genomic_DNA"/>
</dbReference>
<evidence type="ECO:0000313" key="5">
    <source>
        <dbReference type="Proteomes" id="UP000626109"/>
    </source>
</evidence>
<organism evidence="4 5">
    <name type="scientific">Polarella glacialis</name>
    <name type="common">Dinoflagellate</name>
    <dbReference type="NCBI Taxonomy" id="89957"/>
    <lineage>
        <taxon>Eukaryota</taxon>
        <taxon>Sar</taxon>
        <taxon>Alveolata</taxon>
        <taxon>Dinophyceae</taxon>
        <taxon>Suessiales</taxon>
        <taxon>Suessiaceae</taxon>
        <taxon>Polarella</taxon>
    </lineage>
</organism>
<dbReference type="InterPro" id="IPR043472">
    <property type="entry name" value="Macro_dom-like"/>
</dbReference>
<name>A0A813J533_POLGL</name>
<feature type="region of interest" description="Disordered" evidence="2">
    <location>
        <begin position="836"/>
        <end position="860"/>
    </location>
</feature>
<dbReference type="PROSITE" id="PS00018">
    <property type="entry name" value="EF_HAND_1"/>
    <property type="match status" value="1"/>
</dbReference>
<dbReference type="SMART" id="SM00054">
    <property type="entry name" value="EFh"/>
    <property type="match status" value="2"/>
</dbReference>
<accession>A0A813J533</accession>
<protein>
    <recommendedName>
        <fullName evidence="3">EF-hand domain-containing protein</fullName>
    </recommendedName>
</protein>
<dbReference type="InterPro" id="IPR018247">
    <property type="entry name" value="EF_Hand_1_Ca_BS"/>
</dbReference>
<evidence type="ECO:0000259" key="3">
    <source>
        <dbReference type="PROSITE" id="PS50222"/>
    </source>
</evidence>
<comment type="caution">
    <text evidence="4">The sequence shown here is derived from an EMBL/GenBank/DDBJ whole genome shotgun (WGS) entry which is preliminary data.</text>
</comment>
<feature type="compositionally biased region" description="Polar residues" evidence="2">
    <location>
        <begin position="772"/>
        <end position="782"/>
    </location>
</feature>
<dbReference type="PANTHER" id="PTHR35596:SF1">
    <property type="entry name" value="MICROBIAL-TYPE PARG CATALYTIC DOMAIN-CONTAINING PROTEIN"/>
    <property type="match status" value="1"/>
</dbReference>
<dbReference type="SUPFAM" id="SSF47473">
    <property type="entry name" value="EF-hand"/>
    <property type="match status" value="1"/>
</dbReference>
<evidence type="ECO:0000256" key="2">
    <source>
        <dbReference type="SAM" id="MobiDB-lite"/>
    </source>
</evidence>
<dbReference type="Proteomes" id="UP000626109">
    <property type="component" value="Unassembled WGS sequence"/>
</dbReference>
<dbReference type="PROSITE" id="PS50222">
    <property type="entry name" value="EF_HAND_2"/>
    <property type="match status" value="1"/>
</dbReference>
<dbReference type="GO" id="GO:0005509">
    <property type="term" value="F:calcium ion binding"/>
    <property type="evidence" value="ECO:0007669"/>
    <property type="project" value="InterPro"/>
</dbReference>
<dbReference type="Gene3D" id="1.25.40.20">
    <property type="entry name" value="Ankyrin repeat-containing domain"/>
    <property type="match status" value="1"/>
</dbReference>
<dbReference type="Pfam" id="PF10021">
    <property type="entry name" value="PARG_cat_microb"/>
    <property type="match status" value="1"/>
</dbReference>
<evidence type="ECO:0000256" key="1">
    <source>
        <dbReference type="ARBA" id="ARBA00022837"/>
    </source>
</evidence>
<dbReference type="Gene3D" id="3.40.220.10">
    <property type="entry name" value="Leucine Aminopeptidase, subunit E, domain 1"/>
    <property type="match status" value="1"/>
</dbReference>
<dbReference type="Gene3D" id="1.10.238.10">
    <property type="entry name" value="EF-hand"/>
    <property type="match status" value="1"/>
</dbReference>
<dbReference type="InterPro" id="IPR019406">
    <property type="entry name" value="APLF_PBZ"/>
</dbReference>
<feature type="domain" description="EF-hand" evidence="3">
    <location>
        <begin position="8"/>
        <end position="43"/>
    </location>
</feature>
<dbReference type="InterPro" id="IPR011992">
    <property type="entry name" value="EF-hand-dom_pair"/>
</dbReference>
<dbReference type="AlphaFoldDB" id="A0A813J533"/>
<dbReference type="Pfam" id="PF10283">
    <property type="entry name" value="zf-CCHH"/>
    <property type="match status" value="1"/>
</dbReference>
<gene>
    <name evidence="4" type="ORF">PGLA2088_LOCUS16192</name>
</gene>
<feature type="region of interest" description="Disordered" evidence="2">
    <location>
        <begin position="713"/>
        <end position="815"/>
    </location>
</feature>
<dbReference type="PANTHER" id="PTHR35596">
    <property type="entry name" value="DUF2263 DOMAIN-CONTAINING PROTEIN"/>
    <property type="match status" value="1"/>
</dbReference>
<dbReference type="InterPro" id="IPR002048">
    <property type="entry name" value="EF_hand_dom"/>
</dbReference>
<dbReference type="InterPro" id="IPR019261">
    <property type="entry name" value="PARG_cat_microbial"/>
</dbReference>